<name>A0A1E4SEY4_9ASCO</name>
<dbReference type="PANTHER" id="PTHR38406:SF1">
    <property type="entry name" value="TRANSCRIPTIONAL REPRESSOR OPI1"/>
    <property type="match status" value="1"/>
</dbReference>
<keyword evidence="4" id="KW-1185">Reference proteome</keyword>
<dbReference type="AlphaFoldDB" id="A0A1E4SEY4"/>
<organism evidence="3 4">
    <name type="scientific">Suhomyces tanzawaensis NRRL Y-17324</name>
    <dbReference type="NCBI Taxonomy" id="984487"/>
    <lineage>
        <taxon>Eukaryota</taxon>
        <taxon>Fungi</taxon>
        <taxon>Dikarya</taxon>
        <taxon>Ascomycota</taxon>
        <taxon>Saccharomycotina</taxon>
        <taxon>Pichiomycetes</taxon>
        <taxon>Debaryomycetaceae</taxon>
        <taxon>Suhomyces</taxon>
    </lineage>
</organism>
<protein>
    <submittedName>
        <fullName evidence="3">Uncharacterized protein</fullName>
    </submittedName>
</protein>
<dbReference type="Proteomes" id="UP000094285">
    <property type="component" value="Unassembled WGS sequence"/>
</dbReference>
<sequence>SPTPPPAYGATKPGTDADLVSAAEALTQLTNASSPGSATAGSSPVPTYTDASTGPPTPSQHPLITQVNQVTKHPIVTNALKYYETSKRNYAPFNYAAEIVEKAAIPVVNKIEVNLNNRHQARKLRREQAAAAAAAEKTDDPESRSKKRRLAPDDAQDETVSIETKKRLQFCLHILRLANDHINNSVSFLQQKVADKEKSIKEERENLIQKQQEKQQEEKQQLDFSLDNKIQADIPSDAALQTKTEIATTVKKIIHLISNFKPSSLSTEGLSPVSSNATVVSQDNGDLKATIRDIILKLPSTIQQSALSNTTSSQTNDKIFVFAKESLDMISKLTNVFNEQLVRAETWVGGE</sequence>
<feature type="compositionally biased region" description="Polar residues" evidence="2">
    <location>
        <begin position="45"/>
        <end position="62"/>
    </location>
</feature>
<dbReference type="PANTHER" id="PTHR38406">
    <property type="entry name" value="TRANSCRIPTIONAL REPRESSOR OPI1"/>
    <property type="match status" value="1"/>
</dbReference>
<accession>A0A1E4SEY4</accession>
<dbReference type="Pfam" id="PF08618">
    <property type="entry name" value="Opi1"/>
    <property type="match status" value="1"/>
</dbReference>
<feature type="non-terminal residue" evidence="3">
    <location>
        <position position="1"/>
    </location>
</feature>
<feature type="non-terminal residue" evidence="3">
    <location>
        <position position="351"/>
    </location>
</feature>
<dbReference type="EMBL" id="KV453914">
    <property type="protein sequence ID" value="ODV78084.1"/>
    <property type="molecule type" value="Genomic_DNA"/>
</dbReference>
<gene>
    <name evidence="3" type="ORF">CANTADRAFT_31480</name>
</gene>
<dbReference type="GeneID" id="30982539"/>
<dbReference type="STRING" id="984487.A0A1E4SEY4"/>
<dbReference type="RefSeq" id="XP_020063206.1">
    <property type="nucleotide sequence ID" value="XM_020208402.1"/>
</dbReference>
<dbReference type="GO" id="GO:0030968">
    <property type="term" value="P:endoplasmic reticulum unfolded protein response"/>
    <property type="evidence" value="ECO:0007669"/>
    <property type="project" value="TreeGrafter"/>
</dbReference>
<feature type="region of interest" description="Disordered" evidence="2">
    <location>
        <begin position="127"/>
        <end position="159"/>
    </location>
</feature>
<evidence type="ECO:0000313" key="3">
    <source>
        <dbReference type="EMBL" id="ODV78084.1"/>
    </source>
</evidence>
<keyword evidence="1" id="KW-0175">Coiled coil</keyword>
<evidence type="ECO:0000256" key="2">
    <source>
        <dbReference type="SAM" id="MobiDB-lite"/>
    </source>
</evidence>
<evidence type="ECO:0000256" key="1">
    <source>
        <dbReference type="SAM" id="Coils"/>
    </source>
</evidence>
<evidence type="ECO:0000313" key="4">
    <source>
        <dbReference type="Proteomes" id="UP000094285"/>
    </source>
</evidence>
<dbReference type="GO" id="GO:0005634">
    <property type="term" value="C:nucleus"/>
    <property type="evidence" value="ECO:0007669"/>
    <property type="project" value="TreeGrafter"/>
</dbReference>
<dbReference type="GO" id="GO:0003714">
    <property type="term" value="F:transcription corepressor activity"/>
    <property type="evidence" value="ECO:0007669"/>
    <property type="project" value="InterPro"/>
</dbReference>
<feature type="compositionally biased region" description="Low complexity" evidence="2">
    <location>
        <begin position="32"/>
        <end position="44"/>
    </location>
</feature>
<dbReference type="GO" id="GO:0008654">
    <property type="term" value="P:phospholipid biosynthetic process"/>
    <property type="evidence" value="ECO:0007669"/>
    <property type="project" value="TreeGrafter"/>
</dbReference>
<feature type="region of interest" description="Disordered" evidence="2">
    <location>
        <begin position="30"/>
        <end position="62"/>
    </location>
</feature>
<reference evidence="4" key="1">
    <citation type="submission" date="2016-05" db="EMBL/GenBank/DDBJ databases">
        <title>Comparative genomics of biotechnologically important yeasts.</title>
        <authorList>
            <consortium name="DOE Joint Genome Institute"/>
            <person name="Riley R."/>
            <person name="Haridas S."/>
            <person name="Wolfe K.H."/>
            <person name="Lopes M.R."/>
            <person name="Hittinger C.T."/>
            <person name="Goker M."/>
            <person name="Salamov A."/>
            <person name="Wisecaver J."/>
            <person name="Long T.M."/>
            <person name="Aerts A.L."/>
            <person name="Barry K."/>
            <person name="Choi C."/>
            <person name="Clum A."/>
            <person name="Coughlan A.Y."/>
            <person name="Deshpande S."/>
            <person name="Douglass A.P."/>
            <person name="Hanson S.J."/>
            <person name="Klenk H.-P."/>
            <person name="Labutti K."/>
            <person name="Lapidus A."/>
            <person name="Lindquist E."/>
            <person name="Lipzen A."/>
            <person name="Meier-Kolthoff J.P."/>
            <person name="Ohm R.A."/>
            <person name="Otillar R.P."/>
            <person name="Pangilinan J."/>
            <person name="Peng Y."/>
            <person name="Rokas A."/>
            <person name="Rosa C.A."/>
            <person name="Scheuner C."/>
            <person name="Sibirny A.A."/>
            <person name="Slot J.C."/>
            <person name="Stielow J.B."/>
            <person name="Sun H."/>
            <person name="Kurtzman C.P."/>
            <person name="Blackwell M."/>
            <person name="Grigoriev I.V."/>
            <person name="Jeffries T.W."/>
        </authorList>
    </citation>
    <scope>NUCLEOTIDE SEQUENCE [LARGE SCALE GENOMIC DNA]</scope>
    <source>
        <strain evidence="4">NRRL Y-17324</strain>
    </source>
</reference>
<dbReference type="GO" id="GO:0005783">
    <property type="term" value="C:endoplasmic reticulum"/>
    <property type="evidence" value="ECO:0007669"/>
    <property type="project" value="TreeGrafter"/>
</dbReference>
<dbReference type="GO" id="GO:0006357">
    <property type="term" value="P:regulation of transcription by RNA polymerase II"/>
    <property type="evidence" value="ECO:0007669"/>
    <property type="project" value="TreeGrafter"/>
</dbReference>
<feature type="coiled-coil region" evidence="1">
    <location>
        <begin position="186"/>
        <end position="228"/>
    </location>
</feature>
<dbReference type="InterPro" id="IPR013927">
    <property type="entry name" value="TF_Opi1_Ccg-8"/>
</dbReference>
<dbReference type="OrthoDB" id="2441642at2759"/>
<proteinExistence type="predicted"/>